<dbReference type="HOGENOM" id="CLU_021986_0_0_1"/>
<dbReference type="STRING" id="599839.J4ICL2"/>
<gene>
    <name evidence="1" type="ORF">FIBRA_08885</name>
</gene>
<dbReference type="GeneID" id="24101506"/>
<keyword evidence="2" id="KW-1185">Reference proteome</keyword>
<dbReference type="InParanoid" id="J4ICL2"/>
<dbReference type="EMBL" id="HE797414">
    <property type="protein sequence ID" value="CCM06606.1"/>
    <property type="molecule type" value="Genomic_DNA"/>
</dbReference>
<proteinExistence type="predicted"/>
<dbReference type="OrthoDB" id="120976at2759"/>
<accession>J4ICL2</accession>
<evidence type="ECO:0000313" key="2">
    <source>
        <dbReference type="Proteomes" id="UP000006352"/>
    </source>
</evidence>
<dbReference type="Proteomes" id="UP000006352">
    <property type="component" value="Unassembled WGS sequence"/>
</dbReference>
<reference evidence="1 2" key="1">
    <citation type="journal article" date="2012" name="Appl. Environ. Microbiol.">
        <title>Short-read sequencing for genomic analysis of the brown rot fungus Fibroporia radiculosa.</title>
        <authorList>
            <person name="Tang J.D."/>
            <person name="Perkins A.D."/>
            <person name="Sonstegard T.S."/>
            <person name="Schroeder S.G."/>
            <person name="Burgess S.C."/>
            <person name="Diehl S.V."/>
        </authorList>
    </citation>
    <scope>NUCLEOTIDE SEQUENCE [LARGE SCALE GENOMIC DNA]</scope>
    <source>
        <strain evidence="1 2">TFFH 294</strain>
    </source>
</reference>
<protein>
    <submittedName>
        <fullName evidence="1">Uncharacterized protein</fullName>
    </submittedName>
</protein>
<dbReference type="Gene3D" id="3.80.10.10">
    <property type="entry name" value="Ribonuclease Inhibitor"/>
    <property type="match status" value="1"/>
</dbReference>
<evidence type="ECO:0000313" key="1">
    <source>
        <dbReference type="EMBL" id="CCM06606.1"/>
    </source>
</evidence>
<dbReference type="AlphaFoldDB" id="J4ICL2"/>
<organism evidence="1 2">
    <name type="scientific">Fibroporia radiculosa</name>
    <dbReference type="NCBI Taxonomy" id="599839"/>
    <lineage>
        <taxon>Eukaryota</taxon>
        <taxon>Fungi</taxon>
        <taxon>Dikarya</taxon>
        <taxon>Basidiomycota</taxon>
        <taxon>Agaricomycotina</taxon>
        <taxon>Agaricomycetes</taxon>
        <taxon>Polyporales</taxon>
        <taxon>Fibroporiaceae</taxon>
        <taxon>Fibroporia</taxon>
    </lineage>
</organism>
<name>J4ICL2_9APHY</name>
<dbReference type="RefSeq" id="XP_012185889.1">
    <property type="nucleotide sequence ID" value="XM_012330499.1"/>
</dbReference>
<sequence>MQASRPIVDEKNPFYCPSLSAATFLENVRLQFCCEDPPPYTRTAAESLPSFPERLHQSLDETDIFKLLCDGPPISTEDETPEYSSVLHSACLVPQCGSTPIIHSNRVVQNRLGAKRKRSISADTFSELLAPPKRERSSQSVNDASFELSAKAGRIRYFGASSDTYVSPFSNETLYRTRSSYGDMTKAKMGRRLRALEDELYGYPVGTETPRGIKSLVARLDVLLPGIRLKERLYALDIITHQRIAEVLAVDGHLNARILEMLRTSEIACLDLTASLMDEEGLNMGAHEVLQVFEKQNSFQFLAELNLGDAVLEDVDIVSLHRLPRLTRLSLSNTGIGNEAVFILVSLKRTLAELDIAFNPRIDDDAIPALLALPKLSFLSLFETGVQISGLRRFAMTLRTRKRQTLVGFEAPRECEEYVEDLHRKRMLYPRPPLIVNPIECSRLSPTALRRNLAEHAVFDASVVVGGSDAEMVERLERILTIREMDLAVRELIWHGQQKNGIVQESEDESEDHCSNA</sequence>
<dbReference type="InterPro" id="IPR032675">
    <property type="entry name" value="LRR_dom_sf"/>
</dbReference>
<dbReference type="SUPFAM" id="SSF52047">
    <property type="entry name" value="RNI-like"/>
    <property type="match status" value="1"/>
</dbReference>